<dbReference type="AlphaFoldDB" id="A0A1A9EY06"/>
<dbReference type="RefSeq" id="WP_067381472.1">
    <property type="nucleotide sequence ID" value="NZ_CP015839.1"/>
</dbReference>
<name>A0A1A9EY06_9GAMM</name>
<organism evidence="5 6">
    <name type="scientific">Marinobacterium aestuarii</name>
    <dbReference type="NCBI Taxonomy" id="1821621"/>
    <lineage>
        <taxon>Bacteria</taxon>
        <taxon>Pseudomonadati</taxon>
        <taxon>Pseudomonadota</taxon>
        <taxon>Gammaproteobacteria</taxon>
        <taxon>Oceanospirillales</taxon>
        <taxon>Oceanospirillaceae</taxon>
        <taxon>Marinobacterium</taxon>
    </lineage>
</organism>
<evidence type="ECO:0000313" key="6">
    <source>
        <dbReference type="Proteomes" id="UP000078070"/>
    </source>
</evidence>
<reference evidence="6" key="1">
    <citation type="submission" date="2016-05" db="EMBL/GenBank/DDBJ databases">
        <authorList>
            <person name="Baek K."/>
            <person name="Yang S.-J."/>
        </authorList>
    </citation>
    <scope>NUCLEOTIDE SEQUENCE [LARGE SCALE GENOMIC DNA]</scope>
    <source>
        <strain evidence="6">ST58-10</strain>
    </source>
</reference>
<dbReference type="PANTHER" id="PTHR33164">
    <property type="entry name" value="TRANSCRIPTIONAL REGULATOR, MARR FAMILY"/>
    <property type="match status" value="1"/>
</dbReference>
<protein>
    <submittedName>
        <fullName evidence="5">Transcriptional regulator</fullName>
    </submittedName>
</protein>
<reference evidence="5 6" key="2">
    <citation type="journal article" date="2018" name="Int. J. Syst. Evol. Microbiol.">
        <title>Marinobacterium aestuarii sp. nov., a benzene-degrading marine bacterium isolated from estuary sediment.</title>
        <authorList>
            <person name="Bae S.S."/>
            <person name="Jung J."/>
            <person name="Chung D."/>
            <person name="Baek K."/>
        </authorList>
    </citation>
    <scope>NUCLEOTIDE SEQUENCE [LARGE SCALE GENOMIC DNA]</scope>
    <source>
        <strain evidence="5 6">ST58-10</strain>
    </source>
</reference>
<proteinExistence type="predicted"/>
<dbReference type="GO" id="GO:0003677">
    <property type="term" value="F:DNA binding"/>
    <property type="evidence" value="ECO:0007669"/>
    <property type="project" value="UniProtKB-KW"/>
</dbReference>
<dbReference type="GO" id="GO:0006950">
    <property type="term" value="P:response to stress"/>
    <property type="evidence" value="ECO:0007669"/>
    <property type="project" value="TreeGrafter"/>
</dbReference>
<accession>A0A1A9EY06</accession>
<keyword evidence="3" id="KW-0804">Transcription</keyword>
<dbReference type="OrthoDB" id="6196575at2"/>
<evidence type="ECO:0000256" key="2">
    <source>
        <dbReference type="ARBA" id="ARBA00023125"/>
    </source>
</evidence>
<dbReference type="InterPro" id="IPR023187">
    <property type="entry name" value="Tscrpt_reg_MarR-type_CS"/>
</dbReference>
<dbReference type="InterPro" id="IPR036390">
    <property type="entry name" value="WH_DNA-bd_sf"/>
</dbReference>
<dbReference type="Pfam" id="PF12802">
    <property type="entry name" value="MarR_2"/>
    <property type="match status" value="1"/>
</dbReference>
<keyword evidence="6" id="KW-1185">Reference proteome</keyword>
<dbReference type="SUPFAM" id="SSF46785">
    <property type="entry name" value="Winged helix' DNA-binding domain"/>
    <property type="match status" value="1"/>
</dbReference>
<keyword evidence="2" id="KW-0238">DNA-binding</keyword>
<evidence type="ECO:0000259" key="4">
    <source>
        <dbReference type="PROSITE" id="PS50995"/>
    </source>
</evidence>
<evidence type="ECO:0000313" key="5">
    <source>
        <dbReference type="EMBL" id="ANG62775.1"/>
    </source>
</evidence>
<dbReference type="InterPro" id="IPR039422">
    <property type="entry name" value="MarR/SlyA-like"/>
</dbReference>
<evidence type="ECO:0000256" key="1">
    <source>
        <dbReference type="ARBA" id="ARBA00023015"/>
    </source>
</evidence>
<evidence type="ECO:0000256" key="3">
    <source>
        <dbReference type="ARBA" id="ARBA00023163"/>
    </source>
</evidence>
<dbReference type="Proteomes" id="UP000078070">
    <property type="component" value="Chromosome"/>
</dbReference>
<dbReference type="InterPro" id="IPR000835">
    <property type="entry name" value="HTH_MarR-typ"/>
</dbReference>
<keyword evidence="1" id="KW-0805">Transcription regulation</keyword>
<dbReference type="Gene3D" id="1.10.10.10">
    <property type="entry name" value="Winged helix-like DNA-binding domain superfamily/Winged helix DNA-binding domain"/>
    <property type="match status" value="1"/>
</dbReference>
<dbReference type="PROSITE" id="PS50995">
    <property type="entry name" value="HTH_MARR_2"/>
    <property type="match status" value="1"/>
</dbReference>
<dbReference type="PROSITE" id="PS01117">
    <property type="entry name" value="HTH_MARR_1"/>
    <property type="match status" value="1"/>
</dbReference>
<sequence length="146" mass="16367">MTDSAMGEALHQLLHAYKRALQQSFLEHGITFGIAHIRSLKVIRAAQASPESDCTAQQIAARLQRDKAQIARLVKDLLAAELIEKQDNAQDRRSQILRLTPAGEAMYARIQAAERHTSQRMAKGLNEDEVHTFVRLAKGMTRNLKP</sequence>
<dbReference type="InterPro" id="IPR036388">
    <property type="entry name" value="WH-like_DNA-bd_sf"/>
</dbReference>
<gene>
    <name evidence="5" type="ORF">A8C75_09965</name>
</gene>
<dbReference type="EMBL" id="CP015839">
    <property type="protein sequence ID" value="ANG62775.1"/>
    <property type="molecule type" value="Genomic_DNA"/>
</dbReference>
<dbReference type="PRINTS" id="PR00598">
    <property type="entry name" value="HTHMARR"/>
</dbReference>
<dbReference type="GO" id="GO:0003700">
    <property type="term" value="F:DNA-binding transcription factor activity"/>
    <property type="evidence" value="ECO:0007669"/>
    <property type="project" value="InterPro"/>
</dbReference>
<feature type="domain" description="HTH marR-type" evidence="4">
    <location>
        <begin position="3"/>
        <end position="142"/>
    </location>
</feature>
<dbReference type="PANTHER" id="PTHR33164:SF57">
    <property type="entry name" value="MARR-FAMILY TRANSCRIPTIONAL REGULATOR"/>
    <property type="match status" value="1"/>
</dbReference>
<dbReference type="SMART" id="SM00347">
    <property type="entry name" value="HTH_MARR"/>
    <property type="match status" value="1"/>
</dbReference>
<dbReference type="STRING" id="1821621.A8C75_09965"/>
<dbReference type="KEGG" id="mars:A8C75_09965"/>